<organism evidence="2 3">
    <name type="scientific">Meira miltonrushii</name>
    <dbReference type="NCBI Taxonomy" id="1280837"/>
    <lineage>
        <taxon>Eukaryota</taxon>
        <taxon>Fungi</taxon>
        <taxon>Dikarya</taxon>
        <taxon>Basidiomycota</taxon>
        <taxon>Ustilaginomycotina</taxon>
        <taxon>Exobasidiomycetes</taxon>
        <taxon>Exobasidiales</taxon>
        <taxon>Brachybasidiaceae</taxon>
        <taxon>Meira</taxon>
    </lineage>
</organism>
<name>A0A316VLR4_9BASI</name>
<evidence type="ECO:0000256" key="1">
    <source>
        <dbReference type="SAM" id="MobiDB-lite"/>
    </source>
</evidence>
<evidence type="ECO:0000313" key="3">
    <source>
        <dbReference type="Proteomes" id="UP000245771"/>
    </source>
</evidence>
<dbReference type="InParanoid" id="A0A316VLR4"/>
<proteinExistence type="predicted"/>
<dbReference type="Proteomes" id="UP000245771">
    <property type="component" value="Unassembled WGS sequence"/>
</dbReference>
<keyword evidence="3" id="KW-1185">Reference proteome</keyword>
<accession>A0A316VLR4</accession>
<gene>
    <name evidence="2" type="ORF">FA14DRAFT_153881</name>
</gene>
<dbReference type="EMBL" id="KZ819602">
    <property type="protein sequence ID" value="PWN38559.1"/>
    <property type="molecule type" value="Genomic_DNA"/>
</dbReference>
<evidence type="ECO:0000313" key="2">
    <source>
        <dbReference type="EMBL" id="PWN38559.1"/>
    </source>
</evidence>
<feature type="region of interest" description="Disordered" evidence="1">
    <location>
        <begin position="367"/>
        <end position="423"/>
    </location>
</feature>
<protein>
    <submittedName>
        <fullName evidence="2">Uncharacterized protein</fullName>
    </submittedName>
</protein>
<dbReference type="GeneID" id="37019421"/>
<dbReference type="AlphaFoldDB" id="A0A316VLR4"/>
<feature type="region of interest" description="Disordered" evidence="1">
    <location>
        <begin position="247"/>
        <end position="267"/>
    </location>
</feature>
<dbReference type="RefSeq" id="XP_025358861.1">
    <property type="nucleotide sequence ID" value="XM_025497640.1"/>
</dbReference>
<reference evidence="2 3" key="1">
    <citation type="journal article" date="2018" name="Mol. Biol. Evol.">
        <title>Broad Genomic Sampling Reveals a Smut Pathogenic Ancestry of the Fungal Clade Ustilaginomycotina.</title>
        <authorList>
            <person name="Kijpornyongpan T."/>
            <person name="Mondo S.J."/>
            <person name="Barry K."/>
            <person name="Sandor L."/>
            <person name="Lee J."/>
            <person name="Lipzen A."/>
            <person name="Pangilinan J."/>
            <person name="LaButti K."/>
            <person name="Hainaut M."/>
            <person name="Henrissat B."/>
            <person name="Grigoriev I.V."/>
            <person name="Spatafora J.W."/>
            <person name="Aime M.C."/>
        </authorList>
    </citation>
    <scope>NUCLEOTIDE SEQUENCE [LARGE SCALE GENOMIC DNA]</scope>
    <source>
        <strain evidence="2 3">MCA 3882</strain>
    </source>
</reference>
<feature type="compositionally biased region" description="Basic and acidic residues" evidence="1">
    <location>
        <begin position="377"/>
        <end position="401"/>
    </location>
</feature>
<sequence>MDSKLERYKKNLRLEPRKETVHWRHLLKNPSLVEGEPKHRQFTNTDNISKDSNKYLNIRAEKFRQPIRNLERYTQAELPPGHTRRQDFIPLRNSRDRTEDRVNGALVAGILLSKENKGVSHSLLHYAQEQRLKSLDKQKSMNDIVNQGQINEDILRQNKHELGRANKDEHDERISRLNEAYNRRMRLTIERKKESLFAPSSYTNAKAYADNDIHLSLNHNFVLQNQDALRMLSLDFPATSDHWTNYVPNRNENEHDPADAPPNDSHRILNRKSKVSKIFRHDYIRSEIPLGHTSRKEFIPLLDQPLIAGLALHRDKNKSGVSKALMNHAYEHRLKSQEIQRQMDHIKSQGHINEFQASMDLHHLNKETHHRVGRTNPDYKQRRRQQYERKRAREQAYIRHIREGKKRKSKEPDQDIPPSQSNN</sequence>